<dbReference type="STRING" id="1227492.C482_04334"/>
<evidence type="ECO:0000256" key="5">
    <source>
        <dbReference type="ARBA" id="ARBA00022801"/>
    </source>
</evidence>
<dbReference type="Gene3D" id="3.10.20.810">
    <property type="entry name" value="Phosphoribosyl-AMP cyclohydrolase"/>
    <property type="match status" value="1"/>
</dbReference>
<sequence>MELSVREVSSVFESLGIDLSHDAILNLTQKLSGSQNDPSTAEPSRVAVGETQIEVDGEEKWLYAAINIEPKLLLEIDVYSRRETDPAAAFLHRLTEKHDIDEIEFLVDAGGYLTAPVRYDLIGHLNYSDRNYIEKLFQTISMRIGRFHSFWRAVQPTHTAGTGASDTTITTIGRINRLMGVHQPRRCSTRQCRGKRPIAPTANPSDMDDNGDVAVDFGEDGLVPAVAQDAETGEVLMLAYVSPEALERTRETGRAHYYSRSRDELWEKGATSGHVQDVREVRVDCDADTLLYLVDQEGGACHTGHRSCFYRTIDGETVGEAVFDPDDVYADGGTVDETDHVDERDESTTESE</sequence>
<evidence type="ECO:0000313" key="11">
    <source>
        <dbReference type="Proteomes" id="UP000011693"/>
    </source>
</evidence>
<comment type="catalytic activity">
    <reaction evidence="1 7">
        <text>1-(5-phospho-beta-D-ribosyl)-5'-AMP + H2O = 1-(5-phospho-beta-D-ribosyl)-5-[(5-phospho-beta-D-ribosylamino)methylideneamino]imidazole-4-carboxamide</text>
        <dbReference type="Rhea" id="RHEA:20049"/>
        <dbReference type="ChEBI" id="CHEBI:15377"/>
        <dbReference type="ChEBI" id="CHEBI:58435"/>
        <dbReference type="ChEBI" id="CHEBI:59457"/>
        <dbReference type="EC" id="3.5.4.19"/>
    </reaction>
</comment>
<feature type="binding site" evidence="7">
    <location>
        <position position="301"/>
    </location>
    <ligand>
        <name>Zn(2+)</name>
        <dbReference type="ChEBI" id="CHEBI:29105"/>
        <note>ligand shared between dimeric partners</note>
    </ligand>
</feature>
<evidence type="ECO:0000259" key="9">
    <source>
        <dbReference type="Pfam" id="PF01502"/>
    </source>
</evidence>
<dbReference type="EC" id="3.5.4.19" evidence="7"/>
<dbReference type="GO" id="GO:0000287">
    <property type="term" value="F:magnesium ion binding"/>
    <property type="evidence" value="ECO:0007669"/>
    <property type="project" value="UniProtKB-UniRule"/>
</dbReference>
<dbReference type="NCBIfam" id="NF000768">
    <property type="entry name" value="PRK00051.1"/>
    <property type="match status" value="1"/>
</dbReference>
<comment type="pathway">
    <text evidence="2 7">Amino-acid biosynthesis; L-histidine biosynthesis; L-histidine from 5-phospho-alpha-D-ribose 1-diphosphate: step 3/9.</text>
</comment>
<evidence type="ECO:0000256" key="6">
    <source>
        <dbReference type="ARBA" id="ARBA00023102"/>
    </source>
</evidence>
<comment type="caution">
    <text evidence="10">The sequence shown here is derived from an EMBL/GenBank/DDBJ whole genome shotgun (WGS) entry which is preliminary data.</text>
</comment>
<keyword evidence="11" id="KW-1185">Reference proteome</keyword>
<dbReference type="InterPro" id="IPR026660">
    <property type="entry name" value="PRA-CH"/>
</dbReference>
<comment type="subunit">
    <text evidence="7">Homodimer.</text>
</comment>
<keyword evidence="7" id="KW-0862">Zinc</keyword>
<dbReference type="FunFam" id="3.10.20.810:FF:000001">
    <property type="entry name" value="Histidine biosynthesis bifunctional protein HisIE"/>
    <property type="match status" value="1"/>
</dbReference>
<dbReference type="InterPro" id="IPR002496">
    <property type="entry name" value="PRib_AMP_CycHydrolase_dom"/>
</dbReference>
<keyword evidence="5 7" id="KW-0378">Hydrolase</keyword>
<dbReference type="PANTHER" id="PTHR42945:SF1">
    <property type="entry name" value="HISTIDINE BIOSYNTHESIS BIFUNCTIONAL PROTEIN HIS7"/>
    <property type="match status" value="1"/>
</dbReference>
<organism evidence="10 11">
    <name type="scientific">Natrialba chahannaoensis JCM 10990</name>
    <dbReference type="NCBI Taxonomy" id="1227492"/>
    <lineage>
        <taxon>Archaea</taxon>
        <taxon>Methanobacteriati</taxon>
        <taxon>Methanobacteriota</taxon>
        <taxon>Stenosarchaea group</taxon>
        <taxon>Halobacteria</taxon>
        <taxon>Halobacteriales</taxon>
        <taxon>Natrialbaceae</taxon>
        <taxon>Natrialba</taxon>
    </lineage>
</organism>
<feature type="binding site" evidence="7">
    <location>
        <position position="285"/>
    </location>
    <ligand>
        <name>Zn(2+)</name>
        <dbReference type="ChEBI" id="CHEBI:29105"/>
        <note>ligand shared between dimeric partners</note>
    </ligand>
</feature>
<dbReference type="GO" id="GO:0005737">
    <property type="term" value="C:cytoplasm"/>
    <property type="evidence" value="ECO:0007669"/>
    <property type="project" value="UniProtKB-SubCell"/>
</dbReference>
<feature type="region of interest" description="Disordered" evidence="8">
    <location>
        <begin position="189"/>
        <end position="209"/>
    </location>
</feature>
<dbReference type="PATRIC" id="fig|1227492.4.peg.833"/>
<comment type="function">
    <text evidence="7">Catalyzes the hydrolysis of the adenine ring of phosphoribosyl-AMP.</text>
</comment>
<dbReference type="Proteomes" id="UP000011693">
    <property type="component" value="Unassembled WGS sequence"/>
</dbReference>
<evidence type="ECO:0000256" key="3">
    <source>
        <dbReference type="ARBA" id="ARBA00022490"/>
    </source>
</evidence>
<reference evidence="10 11" key="1">
    <citation type="journal article" date="2014" name="PLoS Genet.">
        <title>Phylogenetically driven sequencing of extremely halophilic archaea reveals strategies for static and dynamic osmo-response.</title>
        <authorList>
            <person name="Becker E.A."/>
            <person name="Seitzer P.M."/>
            <person name="Tritt A."/>
            <person name="Larsen D."/>
            <person name="Krusor M."/>
            <person name="Yao A.I."/>
            <person name="Wu D."/>
            <person name="Madern D."/>
            <person name="Eisen J.A."/>
            <person name="Darling A.E."/>
            <person name="Facciotti M.T."/>
        </authorList>
    </citation>
    <scope>NUCLEOTIDE SEQUENCE [LARGE SCALE GENOMIC DNA]</scope>
    <source>
        <strain evidence="10 11">JCM 10990</strain>
    </source>
</reference>
<dbReference type="SUPFAM" id="SSF141734">
    <property type="entry name" value="HisI-like"/>
    <property type="match status" value="1"/>
</dbReference>
<dbReference type="GO" id="GO:0004635">
    <property type="term" value="F:phosphoribosyl-AMP cyclohydrolase activity"/>
    <property type="evidence" value="ECO:0007669"/>
    <property type="project" value="UniProtKB-UniRule"/>
</dbReference>
<comment type="subcellular location">
    <subcellularLocation>
        <location evidence="7">Cytoplasm</location>
    </subcellularLocation>
</comment>
<dbReference type="PANTHER" id="PTHR42945">
    <property type="entry name" value="HISTIDINE BIOSYNTHESIS BIFUNCTIONAL PROTEIN"/>
    <property type="match status" value="1"/>
</dbReference>
<feature type="region of interest" description="Disordered" evidence="8">
    <location>
        <begin position="327"/>
        <end position="352"/>
    </location>
</feature>
<evidence type="ECO:0000256" key="2">
    <source>
        <dbReference type="ARBA" id="ARBA00005169"/>
    </source>
</evidence>
<dbReference type="InterPro" id="IPR038019">
    <property type="entry name" value="PRib_AMP_CycHydrolase_sf"/>
</dbReference>
<dbReference type="AlphaFoldDB" id="M0B0K0"/>
<evidence type="ECO:0000256" key="4">
    <source>
        <dbReference type="ARBA" id="ARBA00022605"/>
    </source>
</evidence>
<feature type="binding site" evidence="7">
    <location>
        <position position="284"/>
    </location>
    <ligand>
        <name>Mg(2+)</name>
        <dbReference type="ChEBI" id="CHEBI:18420"/>
    </ligand>
</feature>
<dbReference type="GO" id="GO:0000105">
    <property type="term" value="P:L-histidine biosynthetic process"/>
    <property type="evidence" value="ECO:0007669"/>
    <property type="project" value="UniProtKB-UniRule"/>
</dbReference>
<dbReference type="HAMAP" id="MF_01021">
    <property type="entry name" value="HisI"/>
    <property type="match status" value="1"/>
</dbReference>
<gene>
    <name evidence="7" type="primary">hisI</name>
    <name evidence="10" type="ORF">C482_04334</name>
</gene>
<feature type="binding site" evidence="7">
    <location>
        <position position="308"/>
    </location>
    <ligand>
        <name>Zn(2+)</name>
        <dbReference type="ChEBI" id="CHEBI:29105"/>
        <note>ligand shared between dimeric partners</note>
    </ligand>
</feature>
<comment type="cofactor">
    <cofactor evidence="7">
        <name>Zn(2+)</name>
        <dbReference type="ChEBI" id="CHEBI:29105"/>
    </cofactor>
    <text evidence="7">Binds 1 zinc ion per subunit.</text>
</comment>
<dbReference type="Pfam" id="PF01502">
    <property type="entry name" value="PRA-CH"/>
    <property type="match status" value="1"/>
</dbReference>
<evidence type="ECO:0000256" key="1">
    <source>
        <dbReference type="ARBA" id="ARBA00000024"/>
    </source>
</evidence>
<comment type="similarity">
    <text evidence="7">Belongs to the PRA-CH family.</text>
</comment>
<feature type="binding site" evidence="7">
    <location>
        <position position="286"/>
    </location>
    <ligand>
        <name>Mg(2+)</name>
        <dbReference type="ChEBI" id="CHEBI:18420"/>
    </ligand>
</feature>
<proteinExistence type="inferred from homology"/>
<keyword evidence="7" id="KW-0460">Magnesium</keyword>
<comment type="cofactor">
    <cofactor evidence="7">
        <name>Mg(2+)</name>
        <dbReference type="ChEBI" id="CHEBI:18420"/>
    </cofactor>
    <text evidence="7">Binds 1 Mg(2+) ion per subunit.</text>
</comment>
<dbReference type="GO" id="GO:0008270">
    <property type="term" value="F:zinc ion binding"/>
    <property type="evidence" value="ECO:0007669"/>
    <property type="project" value="UniProtKB-UniRule"/>
</dbReference>
<evidence type="ECO:0000256" key="7">
    <source>
        <dbReference type="HAMAP-Rule" id="MF_01021"/>
    </source>
</evidence>
<evidence type="ECO:0000256" key="8">
    <source>
        <dbReference type="SAM" id="MobiDB-lite"/>
    </source>
</evidence>
<keyword evidence="3 7" id="KW-0963">Cytoplasm</keyword>
<dbReference type="GO" id="GO:0004636">
    <property type="term" value="F:phosphoribosyl-ATP diphosphatase activity"/>
    <property type="evidence" value="ECO:0007669"/>
    <property type="project" value="UniProtKB-ARBA"/>
</dbReference>
<dbReference type="EMBL" id="AOIN01000034">
    <property type="protein sequence ID" value="ELZ03219.1"/>
    <property type="molecule type" value="Genomic_DNA"/>
</dbReference>
<feature type="compositionally biased region" description="Basic and acidic residues" evidence="8">
    <location>
        <begin position="337"/>
        <end position="352"/>
    </location>
</feature>
<dbReference type="UniPathway" id="UPA00031">
    <property type="reaction ID" value="UER00008"/>
</dbReference>
<feature type="binding site" evidence="7">
    <location>
        <position position="288"/>
    </location>
    <ligand>
        <name>Mg(2+)</name>
        <dbReference type="ChEBI" id="CHEBI:18420"/>
    </ligand>
</feature>
<feature type="compositionally biased region" description="Acidic residues" evidence="8">
    <location>
        <begin position="327"/>
        <end position="336"/>
    </location>
</feature>
<feature type="domain" description="Phosphoribosyl-AMP cyclohydrolase" evidence="9">
    <location>
        <begin position="237"/>
        <end position="310"/>
    </location>
</feature>
<protein>
    <recommendedName>
        <fullName evidence="7">Phosphoribosyl-AMP cyclohydrolase</fullName>
        <shortName evidence="7">PRA-CH</shortName>
        <ecNumber evidence="7">3.5.4.19</ecNumber>
    </recommendedName>
</protein>
<evidence type="ECO:0000313" key="10">
    <source>
        <dbReference type="EMBL" id="ELZ03219.1"/>
    </source>
</evidence>
<dbReference type="Gene3D" id="4.10.80.70">
    <property type="match status" value="1"/>
</dbReference>
<name>M0B0K0_9EURY</name>
<accession>M0B0K0</accession>
<keyword evidence="7" id="KW-0479">Metal-binding</keyword>
<keyword evidence="4 7" id="KW-0028">Amino-acid biosynthesis</keyword>
<keyword evidence="6 7" id="KW-0368">Histidine biosynthesis</keyword>